<feature type="transmembrane region" description="Helical" evidence="8">
    <location>
        <begin position="116"/>
        <end position="137"/>
    </location>
</feature>
<dbReference type="InterPro" id="IPR050539">
    <property type="entry name" value="ThrE_Dicarb/AminoAcid_Exp"/>
</dbReference>
<organism evidence="10 11">
    <name type="scientific">Clostridium sartagoforme</name>
    <dbReference type="NCBI Taxonomy" id="84031"/>
    <lineage>
        <taxon>Bacteria</taxon>
        <taxon>Bacillati</taxon>
        <taxon>Bacillota</taxon>
        <taxon>Clostridia</taxon>
        <taxon>Eubacteriales</taxon>
        <taxon>Clostridiaceae</taxon>
        <taxon>Clostridium</taxon>
    </lineage>
</organism>
<evidence type="ECO:0000256" key="4">
    <source>
        <dbReference type="ARBA" id="ARBA00022692"/>
    </source>
</evidence>
<keyword evidence="11" id="KW-1185">Reference proteome</keyword>
<proteinExistence type="inferred from homology"/>
<dbReference type="EMBL" id="SRYR01000001">
    <property type="protein sequence ID" value="TGY43841.1"/>
    <property type="molecule type" value="Genomic_DNA"/>
</dbReference>
<evidence type="ECO:0000313" key="11">
    <source>
        <dbReference type="Proteomes" id="UP000306888"/>
    </source>
</evidence>
<evidence type="ECO:0000256" key="8">
    <source>
        <dbReference type="SAM" id="Phobius"/>
    </source>
</evidence>
<evidence type="ECO:0000256" key="2">
    <source>
        <dbReference type="ARBA" id="ARBA00022475"/>
    </source>
</evidence>
<dbReference type="GO" id="GO:0005886">
    <property type="term" value="C:plasma membrane"/>
    <property type="evidence" value="ECO:0007669"/>
    <property type="project" value="UniProtKB-SubCell"/>
</dbReference>
<keyword evidence="2" id="KW-1003">Cell membrane</keyword>
<gene>
    <name evidence="10" type="ORF">E5347_03220</name>
</gene>
<feature type="transmembrane region" description="Helical" evidence="8">
    <location>
        <begin position="76"/>
        <end position="96"/>
    </location>
</feature>
<dbReference type="AlphaFoldDB" id="A0A4S2DS03"/>
<dbReference type="Pfam" id="PF12821">
    <property type="entry name" value="ThrE_2"/>
    <property type="match status" value="1"/>
</dbReference>
<evidence type="ECO:0000256" key="7">
    <source>
        <dbReference type="ARBA" id="ARBA00034125"/>
    </source>
</evidence>
<dbReference type="PANTHER" id="PTHR34390">
    <property type="entry name" value="UPF0442 PROTEIN YJJB-RELATED"/>
    <property type="match status" value="1"/>
</dbReference>
<keyword evidence="6 8" id="KW-0472">Membrane</keyword>
<dbReference type="GO" id="GO:0015744">
    <property type="term" value="P:succinate transport"/>
    <property type="evidence" value="ECO:0007669"/>
    <property type="project" value="TreeGrafter"/>
</dbReference>
<evidence type="ECO:0000256" key="3">
    <source>
        <dbReference type="ARBA" id="ARBA00022519"/>
    </source>
</evidence>
<dbReference type="PANTHER" id="PTHR34390:SF1">
    <property type="entry name" value="SUCCINATE TRANSPORTER SUBUNIT YJJB-RELATED"/>
    <property type="match status" value="1"/>
</dbReference>
<evidence type="ECO:0000313" key="10">
    <source>
        <dbReference type="EMBL" id="TGY43841.1"/>
    </source>
</evidence>
<evidence type="ECO:0000256" key="1">
    <source>
        <dbReference type="ARBA" id="ARBA00004651"/>
    </source>
</evidence>
<dbReference type="RefSeq" id="WP_136004587.1">
    <property type="nucleotide sequence ID" value="NZ_SRYR01000001.1"/>
</dbReference>
<evidence type="ECO:0000256" key="6">
    <source>
        <dbReference type="ARBA" id="ARBA00023136"/>
    </source>
</evidence>
<name>A0A4S2DS03_9CLOT</name>
<accession>A0A4S2DS03</accession>
<dbReference type="OrthoDB" id="9810047at2"/>
<evidence type="ECO:0000256" key="5">
    <source>
        <dbReference type="ARBA" id="ARBA00022989"/>
    </source>
</evidence>
<keyword evidence="4 8" id="KW-0812">Transmembrane</keyword>
<dbReference type="Proteomes" id="UP000306888">
    <property type="component" value="Unassembled WGS sequence"/>
</dbReference>
<feature type="transmembrane region" description="Helical" evidence="8">
    <location>
        <begin position="44"/>
        <end position="64"/>
    </location>
</feature>
<reference evidence="10 11" key="1">
    <citation type="submission" date="2019-04" db="EMBL/GenBank/DDBJ databases">
        <title>Microbes associate with the intestines of laboratory mice.</title>
        <authorList>
            <person name="Navarre W."/>
            <person name="Wong E."/>
            <person name="Huang K."/>
            <person name="Tropini C."/>
            <person name="Ng K."/>
            <person name="Yu B."/>
        </authorList>
    </citation>
    <scope>NUCLEOTIDE SEQUENCE [LARGE SCALE GENOMIC DNA]</scope>
    <source>
        <strain evidence="10 11">NM50_B9-20</strain>
    </source>
</reference>
<sequence length="157" mass="16779">MIIEVISAFIASFAFGIVFNIKDKNLIFSALCGALGWFAYKVALLFGLSDITSLFIAAVSLSIYSEVFARILKTPVTTFVIAALIPLVPGGGMYYTMVEAITGNVMKSLETGIKTIASAGALALGIILVSTITKTMINIKNKNSTIKVNNNNNTIFK</sequence>
<keyword evidence="3" id="KW-0997">Cell inner membrane</keyword>
<dbReference type="InterPro" id="IPR024528">
    <property type="entry name" value="ThrE_2"/>
</dbReference>
<protein>
    <submittedName>
        <fullName evidence="10">Threonine/serine exporter</fullName>
    </submittedName>
</protein>
<comment type="similarity">
    <text evidence="7">Belongs to the ThrE exporter (TC 2.A.79) family.</text>
</comment>
<evidence type="ECO:0000259" key="9">
    <source>
        <dbReference type="Pfam" id="PF12821"/>
    </source>
</evidence>
<comment type="subcellular location">
    <subcellularLocation>
        <location evidence="1">Cell membrane</location>
        <topology evidence="1">Multi-pass membrane protein</topology>
    </subcellularLocation>
</comment>
<comment type="caution">
    <text evidence="10">The sequence shown here is derived from an EMBL/GenBank/DDBJ whole genome shotgun (WGS) entry which is preliminary data.</text>
</comment>
<keyword evidence="5 8" id="KW-1133">Transmembrane helix</keyword>
<feature type="domain" description="Threonine/Serine exporter ThrE" evidence="9">
    <location>
        <begin position="5"/>
        <end position="132"/>
    </location>
</feature>